<proteinExistence type="predicted"/>
<protein>
    <submittedName>
        <fullName evidence="1">Uncharacterized protein</fullName>
    </submittedName>
</protein>
<reference evidence="1 2" key="1">
    <citation type="journal article" date="2016" name="Nat. Commun.">
        <title>Thousands of microbial genomes shed light on interconnected biogeochemical processes in an aquifer system.</title>
        <authorList>
            <person name="Anantharaman K."/>
            <person name="Brown C.T."/>
            <person name="Hug L.A."/>
            <person name="Sharon I."/>
            <person name="Castelle C.J."/>
            <person name="Probst A.J."/>
            <person name="Thomas B.C."/>
            <person name="Singh A."/>
            <person name="Wilkins M.J."/>
            <person name="Karaoz U."/>
            <person name="Brodie E.L."/>
            <person name="Williams K.H."/>
            <person name="Hubbard S.S."/>
            <person name="Banfield J.F."/>
        </authorList>
    </citation>
    <scope>NUCLEOTIDE SEQUENCE [LARGE SCALE GENOMIC DNA]</scope>
</reference>
<accession>A0A1G1WCN9</accession>
<dbReference type="AlphaFoldDB" id="A0A1G1WCN9"/>
<dbReference type="Proteomes" id="UP000176389">
    <property type="component" value="Unassembled WGS sequence"/>
</dbReference>
<sequence>MEKKQENKVTDEEIRKLVIERLKTLPSDRKISIGSDGDFSRDQLITAVEKENDVGRKIIDVQLEFLRSLKEGILPDE</sequence>
<dbReference type="EMBL" id="MHCS01000045">
    <property type="protein sequence ID" value="OGY25469.1"/>
    <property type="molecule type" value="Genomic_DNA"/>
</dbReference>
<organism evidence="1 2">
    <name type="scientific">Candidatus Woykebacteria bacterium RBG_16_43_9</name>
    <dbReference type="NCBI Taxonomy" id="1802596"/>
    <lineage>
        <taxon>Bacteria</taxon>
        <taxon>Candidatus Woykeibacteriota</taxon>
    </lineage>
</organism>
<dbReference type="STRING" id="1802596.A2Z11_03510"/>
<gene>
    <name evidence="1" type="ORF">A2Z11_03510</name>
</gene>
<name>A0A1G1WCN9_9BACT</name>
<evidence type="ECO:0000313" key="1">
    <source>
        <dbReference type="EMBL" id="OGY25469.1"/>
    </source>
</evidence>
<evidence type="ECO:0000313" key="2">
    <source>
        <dbReference type="Proteomes" id="UP000176389"/>
    </source>
</evidence>
<comment type="caution">
    <text evidence="1">The sequence shown here is derived from an EMBL/GenBank/DDBJ whole genome shotgun (WGS) entry which is preliminary data.</text>
</comment>